<evidence type="ECO:0000313" key="8">
    <source>
        <dbReference type="Proteomes" id="UP000243719"/>
    </source>
</evidence>
<dbReference type="STRING" id="1770053.SAMN05216551_106214"/>
<dbReference type="AlphaFoldDB" id="A0A1H2PQE4"/>
<feature type="domain" description="HTH tetR-type" evidence="6">
    <location>
        <begin position="15"/>
        <end position="75"/>
    </location>
</feature>
<dbReference type="PANTHER" id="PTHR30055">
    <property type="entry name" value="HTH-TYPE TRANSCRIPTIONAL REGULATOR RUTR"/>
    <property type="match status" value="1"/>
</dbReference>
<feature type="DNA-binding region" description="H-T-H motif" evidence="5">
    <location>
        <begin position="38"/>
        <end position="57"/>
    </location>
</feature>
<dbReference type="PROSITE" id="PS50977">
    <property type="entry name" value="HTH_TETR_2"/>
    <property type="match status" value="1"/>
</dbReference>
<evidence type="ECO:0000313" key="7">
    <source>
        <dbReference type="EMBL" id="SDV48969.1"/>
    </source>
</evidence>
<keyword evidence="3 5" id="KW-0238">DNA-binding</keyword>
<sequence>MSTAVRKRTQADRTAHSRAALVSAAIAILSDLGFARATTSAIAEHAGVTTGALHHHFPTKESLLFAVLDELTEEALMLFRQLHDLDSSGDGAARGIVTSLWALYGSNRYWAVWEINIGLRPDRTLHDALIEHRMRTREQMRRVIAANESLKDDTKRALAELLPFLLSSMRGIFLDTFFAGHEAEWLDRQLERLIHALDREMRSI</sequence>
<dbReference type="GO" id="GO:0000976">
    <property type="term" value="F:transcription cis-regulatory region binding"/>
    <property type="evidence" value="ECO:0007669"/>
    <property type="project" value="TreeGrafter"/>
</dbReference>
<dbReference type="Pfam" id="PF00440">
    <property type="entry name" value="TetR_N"/>
    <property type="match status" value="1"/>
</dbReference>
<dbReference type="InterPro" id="IPR009057">
    <property type="entry name" value="Homeodomain-like_sf"/>
</dbReference>
<evidence type="ECO:0000259" key="6">
    <source>
        <dbReference type="PROSITE" id="PS50977"/>
    </source>
</evidence>
<keyword evidence="1" id="KW-0678">Repressor</keyword>
<dbReference type="EMBL" id="FNLO01000006">
    <property type="protein sequence ID" value="SDV48969.1"/>
    <property type="molecule type" value="Genomic_DNA"/>
</dbReference>
<dbReference type="Proteomes" id="UP000243719">
    <property type="component" value="Unassembled WGS sequence"/>
</dbReference>
<dbReference type="PROSITE" id="PS01081">
    <property type="entry name" value="HTH_TETR_1"/>
    <property type="match status" value="1"/>
</dbReference>
<keyword evidence="2" id="KW-0805">Transcription regulation</keyword>
<dbReference type="RefSeq" id="WP_091908420.1">
    <property type="nucleotide sequence ID" value="NZ_FNLO01000006.1"/>
</dbReference>
<keyword evidence="8" id="KW-1185">Reference proteome</keyword>
<dbReference type="SUPFAM" id="SSF46689">
    <property type="entry name" value="Homeodomain-like"/>
    <property type="match status" value="1"/>
</dbReference>
<dbReference type="InterPro" id="IPR050109">
    <property type="entry name" value="HTH-type_TetR-like_transc_reg"/>
</dbReference>
<dbReference type="InterPro" id="IPR023772">
    <property type="entry name" value="DNA-bd_HTH_TetR-type_CS"/>
</dbReference>
<dbReference type="OrthoDB" id="5816932at2"/>
<keyword evidence="4" id="KW-0804">Transcription</keyword>
<dbReference type="PANTHER" id="PTHR30055:SF226">
    <property type="entry name" value="HTH-TYPE TRANSCRIPTIONAL REGULATOR PKSA"/>
    <property type="match status" value="1"/>
</dbReference>
<gene>
    <name evidence="7" type="ORF">SAMN05216551_106214</name>
</gene>
<dbReference type="PRINTS" id="PR00455">
    <property type="entry name" value="HTHTETR"/>
</dbReference>
<evidence type="ECO:0000256" key="4">
    <source>
        <dbReference type="ARBA" id="ARBA00023163"/>
    </source>
</evidence>
<protein>
    <submittedName>
        <fullName evidence="7">DNA-binding transcriptional regulator, AcrR family</fullName>
    </submittedName>
</protein>
<dbReference type="Gene3D" id="1.10.357.10">
    <property type="entry name" value="Tetracycline Repressor, domain 2"/>
    <property type="match status" value="1"/>
</dbReference>
<dbReference type="GO" id="GO:0003700">
    <property type="term" value="F:DNA-binding transcription factor activity"/>
    <property type="evidence" value="ECO:0007669"/>
    <property type="project" value="TreeGrafter"/>
</dbReference>
<organism evidence="7 8">
    <name type="scientific">Chitinasiproducens palmae</name>
    <dbReference type="NCBI Taxonomy" id="1770053"/>
    <lineage>
        <taxon>Bacteria</taxon>
        <taxon>Pseudomonadati</taxon>
        <taxon>Pseudomonadota</taxon>
        <taxon>Betaproteobacteria</taxon>
        <taxon>Burkholderiales</taxon>
        <taxon>Burkholderiaceae</taxon>
        <taxon>Chitinasiproducens</taxon>
    </lineage>
</organism>
<dbReference type="InterPro" id="IPR001647">
    <property type="entry name" value="HTH_TetR"/>
</dbReference>
<name>A0A1H2PQE4_9BURK</name>
<proteinExistence type="predicted"/>
<evidence type="ECO:0000256" key="3">
    <source>
        <dbReference type="ARBA" id="ARBA00023125"/>
    </source>
</evidence>
<evidence type="ECO:0000256" key="2">
    <source>
        <dbReference type="ARBA" id="ARBA00023015"/>
    </source>
</evidence>
<evidence type="ECO:0000256" key="1">
    <source>
        <dbReference type="ARBA" id="ARBA00022491"/>
    </source>
</evidence>
<evidence type="ECO:0000256" key="5">
    <source>
        <dbReference type="PROSITE-ProRule" id="PRU00335"/>
    </source>
</evidence>
<accession>A0A1H2PQE4</accession>
<reference evidence="8" key="1">
    <citation type="submission" date="2016-09" db="EMBL/GenBank/DDBJ databases">
        <authorList>
            <person name="Varghese N."/>
            <person name="Submissions S."/>
        </authorList>
    </citation>
    <scope>NUCLEOTIDE SEQUENCE [LARGE SCALE GENOMIC DNA]</scope>
    <source>
        <strain evidence="8">JS23</strain>
    </source>
</reference>